<feature type="region of interest" description="Disordered" evidence="1">
    <location>
        <begin position="331"/>
        <end position="407"/>
    </location>
</feature>
<evidence type="ECO:0000259" key="2">
    <source>
        <dbReference type="Pfam" id="PF01052"/>
    </source>
</evidence>
<proteinExistence type="predicted"/>
<organism evidence="3 4">
    <name type="scientific">Pseudooceanicola spongiae</name>
    <dbReference type="NCBI Taxonomy" id="2613965"/>
    <lineage>
        <taxon>Bacteria</taxon>
        <taxon>Pseudomonadati</taxon>
        <taxon>Pseudomonadota</taxon>
        <taxon>Alphaproteobacteria</taxon>
        <taxon>Rhodobacterales</taxon>
        <taxon>Paracoccaceae</taxon>
        <taxon>Pseudooceanicola</taxon>
    </lineage>
</organism>
<feature type="compositionally biased region" description="Low complexity" evidence="1">
    <location>
        <begin position="369"/>
        <end position="378"/>
    </location>
</feature>
<keyword evidence="3" id="KW-0282">Flagellum</keyword>
<dbReference type="InterPro" id="IPR001543">
    <property type="entry name" value="FliN-like_C"/>
</dbReference>
<dbReference type="Proteomes" id="UP000594118">
    <property type="component" value="Chromosome"/>
</dbReference>
<name>A0A7L9WNL1_9RHOB</name>
<reference evidence="3 4" key="1">
    <citation type="submission" date="2019-10" db="EMBL/GenBank/DDBJ databases">
        <title>Pseudopuniceibacterium sp. HQ09 islated from Antarctica.</title>
        <authorList>
            <person name="Liao L."/>
            <person name="Su S."/>
            <person name="Chen B."/>
            <person name="Yu Y."/>
        </authorList>
    </citation>
    <scope>NUCLEOTIDE SEQUENCE [LARGE SCALE GENOMIC DNA]</scope>
    <source>
        <strain evidence="3 4">HQ09</strain>
    </source>
</reference>
<keyword evidence="3" id="KW-0966">Cell projection</keyword>
<accession>A0A7L9WNL1</accession>
<sequence>MAERMVNGNSNAVLRRKAVAAREVYQARAMSPEKALRIALSKSADDLLDLPLVVISTSYEFVSAENFAGMLTDDDLLMLLDGLGGTSGAVTLDLQATSALVEQSTMGRVSPLAAEPRATTATDAALVAPLLDDVLLRASLMLEGDPAADWLSGYGFGVRIENKRLLGLALSATEFHVFRIQVDLAGLKQGQIMLALPDREAIEDEASLQEGAERDRSNISAAVMSAPAVIDAVLLRLSMPLSHVTRLKPGDLIPVPQEALSNTRLEIGRGQCLGKVRLGQVNGFRAVRLTMDGLAEARSALEAGEAEIGGMASSSARSFAADMEDAEELPTLGSMGGDDLPDLGSFGSDPEEEGDFPALGDFPAMGEMPDLPDLSDLPELSGGEDGETDFDGGFPMMSMGDLPDLEN</sequence>
<dbReference type="InterPro" id="IPR036429">
    <property type="entry name" value="SpoA-like_sf"/>
</dbReference>
<dbReference type="AlphaFoldDB" id="A0A7L9WNL1"/>
<keyword evidence="4" id="KW-1185">Reference proteome</keyword>
<dbReference type="EMBL" id="CP045201">
    <property type="protein sequence ID" value="QOL80996.1"/>
    <property type="molecule type" value="Genomic_DNA"/>
</dbReference>
<protein>
    <submittedName>
        <fullName evidence="3">Flagellar motor switch protein FliM</fullName>
    </submittedName>
</protein>
<dbReference type="Pfam" id="PF01052">
    <property type="entry name" value="FliMN_C"/>
    <property type="match status" value="1"/>
</dbReference>
<dbReference type="KEGG" id="pshq:F3W81_09340"/>
<evidence type="ECO:0000313" key="3">
    <source>
        <dbReference type="EMBL" id="QOL80996.1"/>
    </source>
</evidence>
<dbReference type="SUPFAM" id="SSF101801">
    <property type="entry name" value="Surface presentation of antigens (SPOA)"/>
    <property type="match status" value="1"/>
</dbReference>
<feature type="domain" description="Flagellar motor switch protein FliN-like C-terminal" evidence="2">
    <location>
        <begin position="222"/>
        <end position="290"/>
    </location>
</feature>
<evidence type="ECO:0000313" key="4">
    <source>
        <dbReference type="Proteomes" id="UP000594118"/>
    </source>
</evidence>
<dbReference type="Gene3D" id="2.30.330.10">
    <property type="entry name" value="SpoA-like"/>
    <property type="match status" value="1"/>
</dbReference>
<evidence type="ECO:0000256" key="1">
    <source>
        <dbReference type="SAM" id="MobiDB-lite"/>
    </source>
</evidence>
<gene>
    <name evidence="3" type="ORF">F3W81_09340</name>
</gene>
<keyword evidence="3" id="KW-0969">Cilium</keyword>